<reference evidence="1 2" key="1">
    <citation type="submission" date="2018-11" db="EMBL/GenBank/DDBJ databases">
        <authorList>
            <consortium name="Pathogen Informatics"/>
        </authorList>
    </citation>
    <scope>NUCLEOTIDE SEQUENCE [LARGE SCALE GENOMIC DNA]</scope>
    <source>
        <strain evidence="1 2">Zambia</strain>
    </source>
</reference>
<name>A0A183LGT1_9TREM</name>
<organism evidence="1 2">
    <name type="scientific">Schistosoma margrebowiei</name>
    <dbReference type="NCBI Taxonomy" id="48269"/>
    <lineage>
        <taxon>Eukaryota</taxon>
        <taxon>Metazoa</taxon>
        <taxon>Spiralia</taxon>
        <taxon>Lophotrochozoa</taxon>
        <taxon>Platyhelminthes</taxon>
        <taxon>Trematoda</taxon>
        <taxon>Digenea</taxon>
        <taxon>Strigeidida</taxon>
        <taxon>Schistosomatoidea</taxon>
        <taxon>Schistosomatidae</taxon>
        <taxon>Schistosoma</taxon>
    </lineage>
</organism>
<dbReference type="AlphaFoldDB" id="A0A183LGT1"/>
<sequence>MKTSTSAVKHGIQWTARNQSEDLNFADDLVLLSHTHQHRQAKSTSVAAVSVSVDLNIHKERSKILKYKTENTNQPNRT</sequence>
<proteinExistence type="predicted"/>
<keyword evidence="2" id="KW-1185">Reference proteome</keyword>
<dbReference type="Proteomes" id="UP000277204">
    <property type="component" value="Unassembled WGS sequence"/>
</dbReference>
<evidence type="ECO:0000313" key="2">
    <source>
        <dbReference type="Proteomes" id="UP000277204"/>
    </source>
</evidence>
<gene>
    <name evidence="1" type="ORF">SMRZ_LOCUS3006</name>
</gene>
<dbReference type="EMBL" id="UZAI01000821">
    <property type="protein sequence ID" value="VDO56745.1"/>
    <property type="molecule type" value="Genomic_DNA"/>
</dbReference>
<evidence type="ECO:0000313" key="1">
    <source>
        <dbReference type="EMBL" id="VDO56745.1"/>
    </source>
</evidence>
<accession>A0A183LGT1</accession>
<protein>
    <submittedName>
        <fullName evidence="1">Uncharacterized protein</fullName>
    </submittedName>
</protein>